<evidence type="ECO:0000313" key="2">
    <source>
        <dbReference type="Proteomes" id="UP001293254"/>
    </source>
</evidence>
<gene>
    <name evidence="1" type="ORF">Salat_2521700</name>
</gene>
<reference evidence="1" key="2">
    <citation type="journal article" date="2024" name="Plant">
        <title>Genomic evolution and insights into agronomic trait innovations of Sesamum species.</title>
        <authorList>
            <person name="Miao H."/>
            <person name="Wang L."/>
            <person name="Qu L."/>
            <person name="Liu H."/>
            <person name="Sun Y."/>
            <person name="Le M."/>
            <person name="Wang Q."/>
            <person name="Wei S."/>
            <person name="Zheng Y."/>
            <person name="Lin W."/>
            <person name="Duan Y."/>
            <person name="Cao H."/>
            <person name="Xiong S."/>
            <person name="Wang X."/>
            <person name="Wei L."/>
            <person name="Li C."/>
            <person name="Ma Q."/>
            <person name="Ju M."/>
            <person name="Zhao R."/>
            <person name="Li G."/>
            <person name="Mu C."/>
            <person name="Tian Q."/>
            <person name="Mei H."/>
            <person name="Zhang T."/>
            <person name="Gao T."/>
            <person name="Zhang H."/>
        </authorList>
    </citation>
    <scope>NUCLEOTIDE SEQUENCE</scope>
    <source>
        <strain evidence="1">3651</strain>
    </source>
</reference>
<comment type="caution">
    <text evidence="1">The sequence shown here is derived from an EMBL/GenBank/DDBJ whole genome shotgun (WGS) entry which is preliminary data.</text>
</comment>
<dbReference type="EMBL" id="JACGWO010000010">
    <property type="protein sequence ID" value="KAK4416962.1"/>
    <property type="molecule type" value="Genomic_DNA"/>
</dbReference>
<keyword evidence="2" id="KW-1185">Reference proteome</keyword>
<organism evidence="1 2">
    <name type="scientific">Sesamum alatum</name>
    <dbReference type="NCBI Taxonomy" id="300844"/>
    <lineage>
        <taxon>Eukaryota</taxon>
        <taxon>Viridiplantae</taxon>
        <taxon>Streptophyta</taxon>
        <taxon>Embryophyta</taxon>
        <taxon>Tracheophyta</taxon>
        <taxon>Spermatophyta</taxon>
        <taxon>Magnoliopsida</taxon>
        <taxon>eudicotyledons</taxon>
        <taxon>Gunneridae</taxon>
        <taxon>Pentapetalae</taxon>
        <taxon>asterids</taxon>
        <taxon>lamiids</taxon>
        <taxon>Lamiales</taxon>
        <taxon>Pedaliaceae</taxon>
        <taxon>Sesamum</taxon>
    </lineage>
</organism>
<reference evidence="1" key="1">
    <citation type="submission" date="2020-06" db="EMBL/GenBank/DDBJ databases">
        <authorList>
            <person name="Li T."/>
            <person name="Hu X."/>
            <person name="Zhang T."/>
            <person name="Song X."/>
            <person name="Zhang H."/>
            <person name="Dai N."/>
            <person name="Sheng W."/>
            <person name="Hou X."/>
            <person name="Wei L."/>
        </authorList>
    </citation>
    <scope>NUCLEOTIDE SEQUENCE</scope>
    <source>
        <strain evidence="1">3651</strain>
        <tissue evidence="1">Leaf</tissue>
    </source>
</reference>
<sequence>MFSPYCDGGEEDLGHILVSCSFAHLVWAISNLPWALISHGLCSMELWLMGVLQGPDAEDFVLVLLICLVPVQLLHLRGIGSTSSRSTCNGAEILAGWLRCTTS</sequence>
<evidence type="ECO:0000313" key="1">
    <source>
        <dbReference type="EMBL" id="KAK4416962.1"/>
    </source>
</evidence>
<dbReference type="AlphaFoldDB" id="A0AAE1XS41"/>
<proteinExistence type="predicted"/>
<name>A0AAE1XS41_9LAMI</name>
<protein>
    <submittedName>
        <fullName evidence="1">Uncharacterized protein</fullName>
    </submittedName>
</protein>
<dbReference type="Proteomes" id="UP001293254">
    <property type="component" value="Unassembled WGS sequence"/>
</dbReference>
<accession>A0AAE1XS41</accession>